<evidence type="ECO:0000256" key="8">
    <source>
        <dbReference type="SAM" id="MobiDB-lite"/>
    </source>
</evidence>
<dbReference type="InParanoid" id="A0A0G4EID1"/>
<keyword evidence="2 6" id="KW-0049">Antioxidant</keyword>
<dbReference type="EMBL" id="CDMY01000234">
    <property type="protein sequence ID" value="CEL95637.1"/>
    <property type="molecule type" value="Genomic_DNA"/>
</dbReference>
<comment type="function">
    <text evidence="6">Thiol-specific peroxidase that catalyzes the reduction of hydrogen peroxide and organic hydroperoxides to water and alcohols, respectively.</text>
</comment>
<evidence type="ECO:0000256" key="1">
    <source>
        <dbReference type="ARBA" id="ARBA00022559"/>
    </source>
</evidence>
<keyword evidence="1 6" id="KW-0575">Peroxidase</keyword>
<dbReference type="FunFam" id="3.30.1020.10:FF:000001">
    <property type="entry name" value="1-Cys peroxiredoxin"/>
    <property type="match status" value="1"/>
</dbReference>
<dbReference type="PANTHER" id="PTHR43503">
    <property type="entry name" value="MCG48959-RELATED"/>
    <property type="match status" value="1"/>
</dbReference>
<dbReference type="GO" id="GO:0051920">
    <property type="term" value="F:peroxiredoxin activity"/>
    <property type="evidence" value="ECO:0007669"/>
    <property type="project" value="InterPro"/>
</dbReference>
<feature type="compositionally biased region" description="Low complexity" evidence="8">
    <location>
        <begin position="17"/>
        <end position="34"/>
    </location>
</feature>
<evidence type="ECO:0000313" key="10">
    <source>
        <dbReference type="EMBL" id="CEL95637.1"/>
    </source>
</evidence>
<evidence type="ECO:0000256" key="3">
    <source>
        <dbReference type="ARBA" id="ARBA00023002"/>
    </source>
</evidence>
<dbReference type="SUPFAM" id="SSF52833">
    <property type="entry name" value="Thioredoxin-like"/>
    <property type="match status" value="1"/>
</dbReference>
<comment type="similarity">
    <text evidence="5">Belongs to the peroxiredoxin family. Prx6 subfamily.</text>
</comment>
<dbReference type="Gene3D" id="3.40.30.10">
    <property type="entry name" value="Glutaredoxin"/>
    <property type="match status" value="1"/>
</dbReference>
<dbReference type="FunCoup" id="A0A0G4EID1">
    <property type="interactions" value="64"/>
</dbReference>
<evidence type="ECO:0000256" key="4">
    <source>
        <dbReference type="ARBA" id="ARBA00023284"/>
    </source>
</evidence>
<keyword evidence="11" id="KW-1185">Reference proteome</keyword>
<dbReference type="PhylomeDB" id="A0A0G4EID1"/>
<dbReference type="InterPro" id="IPR045020">
    <property type="entry name" value="PRX_1cys"/>
</dbReference>
<feature type="domain" description="Thioredoxin" evidence="9">
    <location>
        <begin position="44"/>
        <end position="209"/>
    </location>
</feature>
<dbReference type="GO" id="GO:0005829">
    <property type="term" value="C:cytosol"/>
    <property type="evidence" value="ECO:0007669"/>
    <property type="project" value="TreeGrafter"/>
</dbReference>
<dbReference type="OMA" id="HGPMNIP"/>
<evidence type="ECO:0000259" key="9">
    <source>
        <dbReference type="PROSITE" id="PS51352"/>
    </source>
</evidence>
<dbReference type="PANTHER" id="PTHR43503:SF4">
    <property type="entry name" value="PEROXIREDOXIN-6"/>
    <property type="match status" value="1"/>
</dbReference>
<feature type="active site" description="Cysteine sulfenic acid (-SOH) intermediate; for peroxidase activity" evidence="7">
    <location>
        <position position="89"/>
    </location>
</feature>
<dbReference type="InterPro" id="IPR013766">
    <property type="entry name" value="Thioredoxin_domain"/>
</dbReference>
<dbReference type="Gene3D" id="3.30.1020.10">
    <property type="entry name" value="Antioxidant, Horf6, Chain A, domain2"/>
    <property type="match status" value="1"/>
</dbReference>
<proteinExistence type="inferred from homology"/>
<evidence type="ECO:0000256" key="5">
    <source>
        <dbReference type="ARBA" id="ARBA00025719"/>
    </source>
</evidence>
<dbReference type="PIRSF" id="PIRSF000239">
    <property type="entry name" value="AHPC"/>
    <property type="match status" value="1"/>
</dbReference>
<name>A0A0G4EID1_VITBC</name>
<evidence type="ECO:0000256" key="2">
    <source>
        <dbReference type="ARBA" id="ARBA00022862"/>
    </source>
</evidence>
<organism evidence="10 11">
    <name type="scientific">Vitrella brassicaformis (strain CCMP3155)</name>
    <dbReference type="NCBI Taxonomy" id="1169540"/>
    <lineage>
        <taxon>Eukaryota</taxon>
        <taxon>Sar</taxon>
        <taxon>Alveolata</taxon>
        <taxon>Colpodellida</taxon>
        <taxon>Vitrellaceae</taxon>
        <taxon>Vitrella</taxon>
    </lineage>
</organism>
<dbReference type="Pfam" id="PF10417">
    <property type="entry name" value="1-cysPrx_C"/>
    <property type="match status" value="1"/>
</dbReference>
<evidence type="ECO:0000256" key="7">
    <source>
        <dbReference type="PIRSR" id="PIRSR000239-1"/>
    </source>
</evidence>
<dbReference type="FunFam" id="3.40.30.10:FF:000011">
    <property type="entry name" value="Peroxiredoxin PRX1"/>
    <property type="match status" value="1"/>
</dbReference>
<evidence type="ECO:0000313" key="11">
    <source>
        <dbReference type="Proteomes" id="UP000041254"/>
    </source>
</evidence>
<gene>
    <name evidence="10" type="ORF">Vbra_4966</name>
</gene>
<keyword evidence="4 6" id="KW-0676">Redox-active center</keyword>
<feature type="region of interest" description="Disordered" evidence="8">
    <location>
        <begin position="15"/>
        <end position="34"/>
    </location>
</feature>
<dbReference type="PROSITE" id="PS51352">
    <property type="entry name" value="THIOREDOXIN_2"/>
    <property type="match status" value="1"/>
</dbReference>
<dbReference type="InterPro" id="IPR024706">
    <property type="entry name" value="Peroxiredoxin_AhpC-typ"/>
</dbReference>
<dbReference type="VEuPathDB" id="CryptoDB:Vbra_4966"/>
<keyword evidence="3 6" id="KW-0560">Oxidoreductase</keyword>
<dbReference type="Pfam" id="PF00578">
    <property type="entry name" value="AhpC-TSA"/>
    <property type="match status" value="1"/>
</dbReference>
<accession>A0A0G4EID1</accession>
<dbReference type="GO" id="GO:0045454">
    <property type="term" value="P:cell redox homeostasis"/>
    <property type="evidence" value="ECO:0007669"/>
    <property type="project" value="TreeGrafter"/>
</dbReference>
<dbReference type="InterPro" id="IPR036249">
    <property type="entry name" value="Thioredoxin-like_sf"/>
</dbReference>
<dbReference type="STRING" id="1169540.A0A0G4EID1"/>
<protein>
    <recommendedName>
        <fullName evidence="9">Thioredoxin domain-containing protein</fullName>
    </recommendedName>
</protein>
<dbReference type="OrthoDB" id="2996783at2759"/>
<dbReference type="InterPro" id="IPR000866">
    <property type="entry name" value="AhpC/TSA"/>
</dbReference>
<evidence type="ECO:0000256" key="6">
    <source>
        <dbReference type="PIRNR" id="PIRNR000239"/>
    </source>
</evidence>
<sequence>MFKSCERCFRGEPEEVAPPAATKEEAPATADTTAPATAKKKMGFNLGDVFPNFQAQASGVPNGEFDLYKYWGDGWGILFSHPADYTPVCTTELGKAAKLAEEFAKRNCKLCAISCNDKDSHEGWSKDIISVQGMSGDMPFPIIADPTRAIATGLGIMDPEEKDKQGLPLTCRSVFYVSPDRKLKAQVLYPATTGRDFSELLRVLDSLQLTSKFPVATPEGWQNGSKCMVVPSLTDDDAKTKLAKGFEKVDVPSGKNYIRMTPDPR</sequence>
<dbReference type="InterPro" id="IPR019479">
    <property type="entry name" value="Peroxiredoxin_C"/>
</dbReference>
<reference evidence="10 11" key="1">
    <citation type="submission" date="2014-11" db="EMBL/GenBank/DDBJ databases">
        <authorList>
            <person name="Zhu J."/>
            <person name="Qi W."/>
            <person name="Song R."/>
        </authorList>
    </citation>
    <scope>NUCLEOTIDE SEQUENCE [LARGE SCALE GENOMIC DNA]</scope>
</reference>
<dbReference type="GO" id="GO:0005739">
    <property type="term" value="C:mitochondrion"/>
    <property type="evidence" value="ECO:0007669"/>
    <property type="project" value="TreeGrafter"/>
</dbReference>
<dbReference type="CDD" id="cd03016">
    <property type="entry name" value="PRX_1cys"/>
    <property type="match status" value="1"/>
</dbReference>
<dbReference type="AlphaFoldDB" id="A0A0G4EID1"/>
<dbReference type="Proteomes" id="UP000041254">
    <property type="component" value="Unassembled WGS sequence"/>
</dbReference>